<dbReference type="EMBL" id="CP145893">
    <property type="protein sequence ID" value="WWP24058.1"/>
    <property type="molecule type" value="Genomic_DNA"/>
</dbReference>
<feature type="region of interest" description="Disordered" evidence="1">
    <location>
        <begin position="30"/>
        <end position="69"/>
    </location>
</feature>
<feature type="transmembrane region" description="Helical" evidence="2">
    <location>
        <begin position="311"/>
        <end position="331"/>
    </location>
</feature>
<feature type="transmembrane region" description="Helical" evidence="2">
    <location>
        <begin position="338"/>
        <end position="358"/>
    </location>
</feature>
<feature type="transmembrane region" description="Helical" evidence="2">
    <location>
        <begin position="274"/>
        <end position="291"/>
    </location>
</feature>
<dbReference type="AlphaFoldDB" id="A0ABD8B2W9"/>
<evidence type="ECO:0008006" key="6">
    <source>
        <dbReference type="Google" id="ProtNLM"/>
    </source>
</evidence>
<keyword evidence="2" id="KW-0812">Transmembrane</keyword>
<feature type="region of interest" description="Disordered" evidence="1">
    <location>
        <begin position="394"/>
        <end position="422"/>
    </location>
</feature>
<feature type="transmembrane region" description="Helical" evidence="2">
    <location>
        <begin position="252"/>
        <end position="269"/>
    </location>
</feature>
<reference evidence="4 5" key="1">
    <citation type="submission" date="2024-02" db="EMBL/GenBank/DDBJ databases">
        <title>Complete sequences of two Paenibacillus sp. strains and one Lysinibacillus strain isolated from the environment on STAA medium highlight biotechnological potential.</title>
        <authorList>
            <person name="Attere S.A."/>
            <person name="Piche L.C."/>
            <person name="Intertaglia L."/>
            <person name="Lami R."/>
            <person name="Charette S.J."/>
            <person name="Vincent A.T."/>
        </authorList>
    </citation>
    <scope>NUCLEOTIDE SEQUENCE [LARGE SCALE GENOMIC DNA]</scope>
    <source>
        <strain evidence="4 5">Y5S-7</strain>
        <plasmid evidence="4 5">pY5S7-1</plasmid>
    </source>
</reference>
<geneLocation type="plasmid" evidence="4 5">
    <name>pY5S7-1</name>
</geneLocation>
<feature type="chain" id="PRO_5044834748" description="Type IV secretion system protein" evidence="3">
    <location>
        <begin position="21"/>
        <end position="809"/>
    </location>
</feature>
<gene>
    <name evidence="4" type="ORF">V6668_30895</name>
</gene>
<dbReference type="RefSeq" id="WP_149847005.1">
    <property type="nucleotide sequence ID" value="NZ_CP145893.1"/>
</dbReference>
<feature type="compositionally biased region" description="Polar residues" evidence="1">
    <location>
        <begin position="30"/>
        <end position="54"/>
    </location>
</feature>
<feature type="signal peptide" evidence="3">
    <location>
        <begin position="1"/>
        <end position="20"/>
    </location>
</feature>
<organism evidence="4 5">
    <name type="scientific">Paenibacillus amylolyticus</name>
    <dbReference type="NCBI Taxonomy" id="1451"/>
    <lineage>
        <taxon>Bacteria</taxon>
        <taxon>Bacillati</taxon>
        <taxon>Bacillota</taxon>
        <taxon>Bacilli</taxon>
        <taxon>Bacillales</taxon>
        <taxon>Paenibacillaceae</taxon>
        <taxon>Paenibacillus</taxon>
    </lineage>
</organism>
<feature type="region of interest" description="Disordered" evidence="1">
    <location>
        <begin position="614"/>
        <end position="637"/>
    </location>
</feature>
<dbReference type="Proteomes" id="UP001364764">
    <property type="component" value="Plasmid pY5S7-1"/>
</dbReference>
<evidence type="ECO:0000313" key="4">
    <source>
        <dbReference type="EMBL" id="WWP24058.1"/>
    </source>
</evidence>
<dbReference type="PROSITE" id="PS51257">
    <property type="entry name" value="PROKAR_LIPOPROTEIN"/>
    <property type="match status" value="1"/>
</dbReference>
<feature type="compositionally biased region" description="Low complexity" evidence="1">
    <location>
        <begin position="394"/>
        <end position="403"/>
    </location>
</feature>
<keyword evidence="2" id="KW-0472">Membrane</keyword>
<feature type="transmembrane region" description="Helical" evidence="2">
    <location>
        <begin position="190"/>
        <end position="215"/>
    </location>
</feature>
<sequence length="809" mass="85124">MNRSNLLLALLCLVMLLAGCGSTNTTSETVAASTSKSSGATPLSTTDGTSSDVSFSPEELGSGGDNSGALVGEKTQEMLDKAEDDANLMNGFIIGQANNLFKIPGINSIQNLVFGNPYKTWGFGENEKDELVDGIFYQSEMDHVINPLIATFSGVYATILMLAIMMSSLKFGMKAHSPQSKEDFWKDIHMYVASAFFMGLFWMLFHTLMALNWGIVQGVGSTLKGLGKPLDGVSIIATATNDGAYSFKMGDLFVFLAEWGLSAYLNFIYIARKIIIVLLCVMSPFAAYSLLFAKTRSFFGTYIKELCGNIFLPAIHAIILFVFVQMAGNLGSGMGPMIFKLGMIIMFVPITGMVSKWLNLGDSSSSVGRAANAMGLGAIGGAMMLSKGVMNMSGKGRTTNTTGSTGGGTESPGGSEVSMGNDVGASTLSKAAAGGSAFNKIKKAGSITGGILGGTVGLPFGGAGVAAGAAVGSKLATGVLQGTRNSAKGLHGTYSTIRNAGQGQNPDGTSSGWKMSNVKEKWNDLAERRQLMGNLGESTGMLAGGIGAAIGMSVAGPLGGAIGGTLGNKFGTAGKSMGQMLSGVSRQRAFDSGSGMRADGTMSPRGMTLNSLSEDPRFSGSQARWNQTNDRSWYEAKDQSTGKWEKIGGYGAGDASLKTGQQRMVDYQMRNPKQDGQWNRQENGSYMRSIEHPSTVSPVNVRPRTERALVGMSGSTADLGRSSEAYIADSGGQKLYSDNTFDMRRLNPEDYFNHKQPGKAGGDDKVADMVGKIPQATRATGRNLMQGASRVAWAQSGAYNKGNRTSDIS</sequence>
<protein>
    <recommendedName>
        <fullName evidence="6">Type IV secretion system protein</fullName>
    </recommendedName>
</protein>
<proteinExistence type="predicted"/>
<accession>A0ABD8B2W9</accession>
<dbReference type="GeneID" id="93479978"/>
<evidence type="ECO:0000313" key="5">
    <source>
        <dbReference type="Proteomes" id="UP001364764"/>
    </source>
</evidence>
<name>A0ABD8B2W9_PAEAM</name>
<evidence type="ECO:0000256" key="3">
    <source>
        <dbReference type="SAM" id="SignalP"/>
    </source>
</evidence>
<evidence type="ECO:0000256" key="1">
    <source>
        <dbReference type="SAM" id="MobiDB-lite"/>
    </source>
</evidence>
<keyword evidence="2" id="KW-1133">Transmembrane helix</keyword>
<evidence type="ECO:0000256" key="2">
    <source>
        <dbReference type="SAM" id="Phobius"/>
    </source>
</evidence>
<feature type="compositionally biased region" description="Polar residues" evidence="1">
    <location>
        <begin position="614"/>
        <end position="631"/>
    </location>
</feature>
<feature type="transmembrane region" description="Helical" evidence="2">
    <location>
        <begin position="148"/>
        <end position="169"/>
    </location>
</feature>
<keyword evidence="4" id="KW-0614">Plasmid</keyword>
<keyword evidence="3" id="KW-0732">Signal</keyword>